<comment type="cofactor">
    <cofactor evidence="13 15">
        <name>heme b</name>
        <dbReference type="ChEBI" id="CHEBI:60344"/>
    </cofactor>
    <text evidence="13 15">Binds 1 heme b (iron(II)-protoporphyrin IX) group non-covalently per subunit.</text>
</comment>
<dbReference type="EMBL" id="JTJL01000051">
    <property type="protein sequence ID" value="OBW92238.1"/>
    <property type="molecule type" value="Genomic_DNA"/>
</dbReference>
<evidence type="ECO:0000259" key="16">
    <source>
        <dbReference type="Pfam" id="PF04261"/>
    </source>
</evidence>
<keyword evidence="9" id="KW-0456">Lyase</keyword>
<comment type="similarity">
    <text evidence="2">Belongs to the DyP-type peroxidase family. EfeB subfamily.</text>
</comment>
<evidence type="ECO:0000256" key="5">
    <source>
        <dbReference type="ARBA" id="ARBA00022723"/>
    </source>
</evidence>
<dbReference type="SUPFAM" id="SSF54909">
    <property type="entry name" value="Dimeric alpha+beta barrel"/>
    <property type="match status" value="1"/>
</dbReference>
<dbReference type="NCBIfam" id="TIGR01412">
    <property type="entry name" value="tat_substr_1"/>
    <property type="match status" value="1"/>
</dbReference>
<keyword evidence="8 13" id="KW-0408">Iron</keyword>
<dbReference type="PROSITE" id="PS51404">
    <property type="entry name" value="DYP_PEROXIDASE"/>
    <property type="match status" value="1"/>
</dbReference>
<dbReference type="Pfam" id="PF20628">
    <property type="entry name" value="Dyp_perox_C"/>
    <property type="match status" value="1"/>
</dbReference>
<organism evidence="18 19">
    <name type="scientific">Gallibacterium salpingitidis</name>
    <dbReference type="NCBI Taxonomy" id="505341"/>
    <lineage>
        <taxon>Bacteria</taxon>
        <taxon>Pseudomonadati</taxon>
        <taxon>Pseudomonadota</taxon>
        <taxon>Gammaproteobacteria</taxon>
        <taxon>Pasteurellales</taxon>
        <taxon>Pasteurellaceae</taxon>
        <taxon>Gallibacterium</taxon>
    </lineage>
</organism>
<dbReference type="InterPro" id="IPR006313">
    <property type="entry name" value="EfeB/EfeN"/>
</dbReference>
<keyword evidence="3 15" id="KW-0575">Peroxidase</keyword>
<evidence type="ECO:0000256" key="8">
    <source>
        <dbReference type="ARBA" id="ARBA00023004"/>
    </source>
</evidence>
<keyword evidence="5 13" id="KW-0479">Metal-binding</keyword>
<feature type="binding site" evidence="13">
    <location>
        <position position="326"/>
    </location>
    <ligand>
        <name>heme b</name>
        <dbReference type="ChEBI" id="CHEBI:60344"/>
    </ligand>
</feature>
<dbReference type="GO" id="GO:0033212">
    <property type="term" value="P:iron import into cell"/>
    <property type="evidence" value="ECO:0007669"/>
    <property type="project" value="InterPro"/>
</dbReference>
<dbReference type="PROSITE" id="PS51318">
    <property type="entry name" value="TAT"/>
    <property type="match status" value="1"/>
</dbReference>
<dbReference type="GO" id="GO:0004601">
    <property type="term" value="F:peroxidase activity"/>
    <property type="evidence" value="ECO:0007669"/>
    <property type="project" value="UniProtKB-KW"/>
</dbReference>
<evidence type="ECO:0000256" key="9">
    <source>
        <dbReference type="ARBA" id="ARBA00023239"/>
    </source>
</evidence>
<evidence type="ECO:0000256" key="13">
    <source>
        <dbReference type="PIRSR" id="PIRSR606313-1"/>
    </source>
</evidence>
<evidence type="ECO:0000256" key="12">
    <source>
        <dbReference type="ARBA" id="ARBA00048856"/>
    </source>
</evidence>
<protein>
    <recommendedName>
        <fullName evidence="10 15">Deferrochelatase</fullName>
        <ecNumber evidence="15">1.11.1.-</ecNumber>
    </recommendedName>
    <alternativeName>
        <fullName evidence="11 15">Peroxidase EfeB</fullName>
    </alternativeName>
</protein>
<evidence type="ECO:0000256" key="11">
    <source>
        <dbReference type="ARBA" id="ARBA00033775"/>
    </source>
</evidence>
<keyword evidence="4 13" id="KW-0349">Heme</keyword>
<evidence type="ECO:0000256" key="6">
    <source>
        <dbReference type="ARBA" id="ARBA00022729"/>
    </source>
</evidence>
<dbReference type="GO" id="GO:0030313">
    <property type="term" value="C:cell envelope"/>
    <property type="evidence" value="ECO:0007669"/>
    <property type="project" value="UniProtKB-SubCell"/>
</dbReference>
<evidence type="ECO:0000256" key="10">
    <source>
        <dbReference type="ARBA" id="ARBA00033771"/>
    </source>
</evidence>
<evidence type="ECO:0000256" key="2">
    <source>
        <dbReference type="ARBA" id="ARBA00005365"/>
    </source>
</evidence>
<dbReference type="GO" id="GO:0005829">
    <property type="term" value="C:cytosol"/>
    <property type="evidence" value="ECO:0007669"/>
    <property type="project" value="TreeGrafter"/>
</dbReference>
<gene>
    <name evidence="18" type="ORF">QS62_09270</name>
</gene>
<dbReference type="NCBIfam" id="TIGR01413">
    <property type="entry name" value="Dyp_perox_fam"/>
    <property type="match status" value="1"/>
</dbReference>
<evidence type="ECO:0000313" key="19">
    <source>
        <dbReference type="Proteomes" id="UP000092649"/>
    </source>
</evidence>
<keyword evidence="15" id="KW-0574">Periplasm</keyword>
<evidence type="ECO:0000256" key="15">
    <source>
        <dbReference type="RuleBase" id="RU365017"/>
    </source>
</evidence>
<feature type="domain" description="Dyp-type peroxidase N-terminal" evidence="16">
    <location>
        <begin position="67"/>
        <end position="218"/>
    </location>
</feature>
<accession>A0A1A7NRH6</accession>
<dbReference type="RefSeq" id="WP_066109228.1">
    <property type="nucleotide sequence ID" value="NZ_JTJL01000051.1"/>
</dbReference>
<dbReference type="Pfam" id="PF04261">
    <property type="entry name" value="Dyp_perox_N"/>
    <property type="match status" value="1"/>
</dbReference>
<dbReference type="GO" id="GO:0046872">
    <property type="term" value="F:metal ion binding"/>
    <property type="evidence" value="ECO:0007669"/>
    <property type="project" value="UniProtKB-KW"/>
</dbReference>
<evidence type="ECO:0000256" key="14">
    <source>
        <dbReference type="PIRSR" id="PIRSR606313-2"/>
    </source>
</evidence>
<evidence type="ECO:0000259" key="17">
    <source>
        <dbReference type="Pfam" id="PF20628"/>
    </source>
</evidence>
<proteinExistence type="inferred from homology"/>
<keyword evidence="19" id="KW-1185">Reference proteome</keyword>
<sequence>MSTKDLIQQKNMNNGRRQFLKKSGLMLGGGLAGLTLTTQQATAAEATKPVDKHCLSDITYPFYGEHQQGILTPQQTYVYFLVLDLATENLHEIREVFKTWTAYAARLVQGKNVQEYAKNHFVPPTDTGEADDLSAYGLTLTFGVSPSFLQKLGLQDKAPKEFKDLPLFPRDQLKAEFSGGDICIQSCANDVQVAFHAVRQLVRVARSNVTMKWSQSGFISADKPTDTPRNLFGFKDGTANANTLKDTAGQVWIDQPAWLYGGSYMIVRKIVMHLETWDRTSYKEQERTFGRHRTTGAPIGEHDEFAPLDLEKKNHHGKPMIPEDSHSALAHKTGKQILRRAYSYSDGINPRTGQFESGLLFICYQKDPEQFITIQNALGNVDRMNEYITHIGSGLFACFPGVKEGEFIGQALLGA</sequence>
<feature type="binding site" evidence="14">
    <location>
        <begin position="237"/>
        <end position="239"/>
    </location>
    <ligand>
        <name>protoporphyrin IX</name>
        <dbReference type="ChEBI" id="CHEBI:57306"/>
    </ligand>
</feature>
<reference evidence="18 19" key="1">
    <citation type="submission" date="2014-11" db="EMBL/GenBank/DDBJ databases">
        <title>Pan-genome of Gallibacterium spp.</title>
        <authorList>
            <person name="Kudirkiene E."/>
            <person name="Bojesen A.M."/>
        </authorList>
    </citation>
    <scope>NUCLEOTIDE SEQUENCE [LARGE SCALE GENOMIC DNA]</scope>
    <source>
        <strain evidence="18 19">F150</strain>
    </source>
</reference>
<evidence type="ECO:0000256" key="4">
    <source>
        <dbReference type="ARBA" id="ARBA00022617"/>
    </source>
</evidence>
<dbReference type="OrthoDB" id="9781066at2"/>
<feature type="binding site" evidence="13">
    <location>
        <position position="339"/>
    </location>
    <ligand>
        <name>heme b</name>
        <dbReference type="ChEBI" id="CHEBI:60344"/>
    </ligand>
</feature>
<comment type="subcellular location">
    <subcellularLocation>
        <location evidence="1">Cell envelope</location>
    </subcellularLocation>
    <subcellularLocation>
        <location evidence="15">Periplasm</location>
    </subcellularLocation>
</comment>
<dbReference type="InterPro" id="IPR048328">
    <property type="entry name" value="Dyp_perox_C"/>
</dbReference>
<dbReference type="Proteomes" id="UP000092649">
    <property type="component" value="Unassembled WGS sequence"/>
</dbReference>
<comment type="subunit">
    <text evidence="15">Homodimer. Part of a ferrous iron transporter composed of EfeU, EfeO and EfeB.</text>
</comment>
<dbReference type="EC" id="1.11.1.-" evidence="15"/>
<dbReference type="PANTHER" id="PTHR30521:SF4">
    <property type="entry name" value="DEFERROCHELATASE"/>
    <property type="match status" value="1"/>
</dbReference>
<dbReference type="GO" id="GO:0042597">
    <property type="term" value="C:periplasmic space"/>
    <property type="evidence" value="ECO:0007669"/>
    <property type="project" value="UniProtKB-SubCell"/>
</dbReference>
<evidence type="ECO:0000256" key="7">
    <source>
        <dbReference type="ARBA" id="ARBA00023002"/>
    </source>
</evidence>
<dbReference type="InterPro" id="IPR006311">
    <property type="entry name" value="TAT_signal"/>
</dbReference>
<dbReference type="InterPro" id="IPR048327">
    <property type="entry name" value="Dyp_perox_N"/>
</dbReference>
<dbReference type="PANTHER" id="PTHR30521">
    <property type="entry name" value="DEFERROCHELATASE/PEROXIDASE"/>
    <property type="match status" value="1"/>
</dbReference>
<evidence type="ECO:0000256" key="1">
    <source>
        <dbReference type="ARBA" id="ARBA00004196"/>
    </source>
</evidence>
<keyword evidence="7 15" id="KW-0560">Oxidoreductase</keyword>
<keyword evidence="6" id="KW-0732">Signal</keyword>
<dbReference type="InterPro" id="IPR006314">
    <property type="entry name" value="Dyp_peroxidase"/>
</dbReference>
<evidence type="ECO:0000256" key="3">
    <source>
        <dbReference type="ARBA" id="ARBA00022559"/>
    </source>
</evidence>
<name>A0A1A7NRH6_9PAST</name>
<comment type="caution">
    <text evidence="18">The sequence shown here is derived from an EMBL/GenBank/DDBJ whole genome shotgun (WGS) entry which is preliminary data.</text>
</comment>
<evidence type="ECO:0000313" key="18">
    <source>
        <dbReference type="EMBL" id="OBW92238.1"/>
    </source>
</evidence>
<comment type="catalytic activity">
    <reaction evidence="12">
        <text>heme b + 2 H(+) = protoporphyrin IX + Fe(2+)</text>
        <dbReference type="Rhea" id="RHEA:22584"/>
        <dbReference type="ChEBI" id="CHEBI:15378"/>
        <dbReference type="ChEBI" id="CHEBI:29033"/>
        <dbReference type="ChEBI" id="CHEBI:57306"/>
        <dbReference type="ChEBI" id="CHEBI:60344"/>
        <dbReference type="EC" id="4.98.1.1"/>
    </reaction>
    <physiologicalReaction direction="left-to-right" evidence="12">
        <dbReference type="Rhea" id="RHEA:22585"/>
    </physiologicalReaction>
</comment>
<dbReference type="AlphaFoldDB" id="A0A1A7NRH6"/>
<feature type="binding site" evidence="13">
    <location>
        <begin position="237"/>
        <end position="239"/>
    </location>
    <ligand>
        <name>heme b</name>
        <dbReference type="ChEBI" id="CHEBI:60344"/>
    </ligand>
</feature>
<dbReference type="GO" id="GO:0020037">
    <property type="term" value="F:heme binding"/>
    <property type="evidence" value="ECO:0007669"/>
    <property type="project" value="InterPro"/>
</dbReference>
<dbReference type="InterPro" id="IPR011008">
    <property type="entry name" value="Dimeric_a/b-barrel"/>
</dbReference>
<dbReference type="GO" id="GO:0004325">
    <property type="term" value="F:ferrochelatase activity"/>
    <property type="evidence" value="ECO:0007669"/>
    <property type="project" value="UniProtKB-EC"/>
</dbReference>
<comment type="function">
    <text evidence="15">Involved in the recovery of exogenous heme iron. Extracts iron from heme while preserving the protoporphyrin ring intact.</text>
</comment>
<feature type="binding site" evidence="14">
    <location>
        <position position="291"/>
    </location>
    <ligand>
        <name>protoporphyrin IX</name>
        <dbReference type="ChEBI" id="CHEBI:57306"/>
    </ligand>
</feature>
<feature type="domain" description="Dyp-type peroxidase C-terminal" evidence="17">
    <location>
        <begin position="227"/>
        <end position="402"/>
    </location>
</feature>
<dbReference type="PATRIC" id="fig|505341.3.peg.1863"/>